<feature type="transmembrane region" description="Helical" evidence="6">
    <location>
        <begin position="55"/>
        <end position="74"/>
    </location>
</feature>
<accession>A0ABP7T8J4</accession>
<evidence type="ECO:0000256" key="5">
    <source>
        <dbReference type="ARBA" id="ARBA00023136"/>
    </source>
</evidence>
<dbReference type="InterPro" id="IPR027379">
    <property type="entry name" value="CLS_N"/>
</dbReference>
<dbReference type="Proteomes" id="UP001501747">
    <property type="component" value="Unassembled WGS sequence"/>
</dbReference>
<sequence>MGAVLAEEADLGGQIAGWSVLSVLLVIGLAALIIYIAALVGIVRSENYAPGGKAIWALAVFAFPFLGPLFWFLWGRSSRFTT</sequence>
<dbReference type="RefSeq" id="WP_344880176.1">
    <property type="nucleotide sequence ID" value="NZ_BAABAL010000018.1"/>
</dbReference>
<keyword evidence="5 6" id="KW-0472">Membrane</keyword>
<evidence type="ECO:0000256" key="1">
    <source>
        <dbReference type="ARBA" id="ARBA00004651"/>
    </source>
</evidence>
<evidence type="ECO:0000313" key="9">
    <source>
        <dbReference type="Proteomes" id="UP001501747"/>
    </source>
</evidence>
<keyword evidence="9" id="KW-1185">Reference proteome</keyword>
<keyword evidence="2" id="KW-1003">Cell membrane</keyword>
<comment type="subcellular location">
    <subcellularLocation>
        <location evidence="1">Cell membrane</location>
        <topology evidence="1">Multi-pass membrane protein</topology>
    </subcellularLocation>
</comment>
<feature type="domain" description="Cardiolipin synthase N-terminal" evidence="7">
    <location>
        <begin position="33"/>
        <end position="76"/>
    </location>
</feature>
<keyword evidence="3 6" id="KW-0812">Transmembrane</keyword>
<comment type="caution">
    <text evidence="8">The sequence shown here is derived from an EMBL/GenBank/DDBJ whole genome shotgun (WGS) entry which is preliminary data.</text>
</comment>
<protein>
    <recommendedName>
        <fullName evidence="7">Cardiolipin synthase N-terminal domain-containing protein</fullName>
    </recommendedName>
</protein>
<organism evidence="8 9">
    <name type="scientific">Allokutzneria multivorans</name>
    <dbReference type="NCBI Taxonomy" id="1142134"/>
    <lineage>
        <taxon>Bacteria</taxon>
        <taxon>Bacillati</taxon>
        <taxon>Actinomycetota</taxon>
        <taxon>Actinomycetes</taxon>
        <taxon>Pseudonocardiales</taxon>
        <taxon>Pseudonocardiaceae</taxon>
        <taxon>Allokutzneria</taxon>
    </lineage>
</organism>
<dbReference type="Pfam" id="PF13396">
    <property type="entry name" value="PLDc_N"/>
    <property type="match status" value="1"/>
</dbReference>
<proteinExistence type="predicted"/>
<name>A0ABP7T8J4_9PSEU</name>
<evidence type="ECO:0000256" key="2">
    <source>
        <dbReference type="ARBA" id="ARBA00022475"/>
    </source>
</evidence>
<evidence type="ECO:0000259" key="7">
    <source>
        <dbReference type="Pfam" id="PF13396"/>
    </source>
</evidence>
<reference evidence="9" key="1">
    <citation type="journal article" date="2019" name="Int. J. Syst. Evol. Microbiol.">
        <title>The Global Catalogue of Microorganisms (GCM) 10K type strain sequencing project: providing services to taxonomists for standard genome sequencing and annotation.</title>
        <authorList>
            <consortium name="The Broad Institute Genomics Platform"/>
            <consortium name="The Broad Institute Genome Sequencing Center for Infectious Disease"/>
            <person name="Wu L."/>
            <person name="Ma J."/>
        </authorList>
    </citation>
    <scope>NUCLEOTIDE SEQUENCE [LARGE SCALE GENOMIC DNA]</scope>
    <source>
        <strain evidence="9">JCM 17342</strain>
    </source>
</reference>
<keyword evidence="4 6" id="KW-1133">Transmembrane helix</keyword>
<evidence type="ECO:0000256" key="6">
    <source>
        <dbReference type="SAM" id="Phobius"/>
    </source>
</evidence>
<gene>
    <name evidence="8" type="ORF">GCM10022247_53390</name>
</gene>
<dbReference type="EMBL" id="BAABAL010000018">
    <property type="protein sequence ID" value="GAA4022475.1"/>
    <property type="molecule type" value="Genomic_DNA"/>
</dbReference>
<evidence type="ECO:0000256" key="4">
    <source>
        <dbReference type="ARBA" id="ARBA00022989"/>
    </source>
</evidence>
<feature type="transmembrane region" description="Helical" evidence="6">
    <location>
        <begin position="20"/>
        <end position="43"/>
    </location>
</feature>
<evidence type="ECO:0000256" key="3">
    <source>
        <dbReference type="ARBA" id="ARBA00022692"/>
    </source>
</evidence>
<evidence type="ECO:0000313" key="8">
    <source>
        <dbReference type="EMBL" id="GAA4022475.1"/>
    </source>
</evidence>